<evidence type="ECO:0000313" key="2">
    <source>
        <dbReference type="Proteomes" id="UP001172386"/>
    </source>
</evidence>
<keyword evidence="2" id="KW-1185">Reference proteome</keyword>
<sequence>MPSPRRTTRKSSSAGKTTPPTSRSPHEDHAHSPKDDLKENQGTPKSIVNKEDKTTTFHIDEAPDPARLDEEIPGQHDEVFTSPRSTYSGGYNALKTFNGQVYTGMAVGGSHTWNYDQGVWKETKAEPDLWKIDYETTKRRAKNAPTGSGAPIGMEYHWLIVAHQYVKKTDANTYETHLVGSKYKLAHKPATSNSWSVPTVKAQREREVELLEDAKRRVQGLPPVLAGEKVKVDKRERGQQKLDSLFTRTAESKGGSPVGVKRKREEDQATDGREVLKAKRQ</sequence>
<organism evidence="1 2">
    <name type="scientific">Neophaeococcomyces mojaviensis</name>
    <dbReference type="NCBI Taxonomy" id="3383035"/>
    <lineage>
        <taxon>Eukaryota</taxon>
        <taxon>Fungi</taxon>
        <taxon>Dikarya</taxon>
        <taxon>Ascomycota</taxon>
        <taxon>Pezizomycotina</taxon>
        <taxon>Eurotiomycetes</taxon>
        <taxon>Chaetothyriomycetidae</taxon>
        <taxon>Chaetothyriales</taxon>
        <taxon>Chaetothyriales incertae sedis</taxon>
        <taxon>Neophaeococcomyces</taxon>
    </lineage>
</organism>
<evidence type="ECO:0000313" key="1">
    <source>
        <dbReference type="EMBL" id="KAJ9657462.1"/>
    </source>
</evidence>
<dbReference type="EMBL" id="JAPDRQ010000064">
    <property type="protein sequence ID" value="KAJ9657462.1"/>
    <property type="molecule type" value="Genomic_DNA"/>
</dbReference>
<comment type="caution">
    <text evidence="1">The sequence shown here is derived from an EMBL/GenBank/DDBJ whole genome shotgun (WGS) entry which is preliminary data.</text>
</comment>
<reference evidence="1" key="1">
    <citation type="submission" date="2022-10" db="EMBL/GenBank/DDBJ databases">
        <title>Culturing micro-colonial fungi from biological soil crusts in the Mojave desert and describing Neophaeococcomyces mojavensis, and introducing the new genera and species Taxawa tesnikishii.</title>
        <authorList>
            <person name="Kurbessoian T."/>
            <person name="Stajich J.E."/>
        </authorList>
    </citation>
    <scope>NUCLEOTIDE SEQUENCE</scope>
    <source>
        <strain evidence="1">JES_112</strain>
    </source>
</reference>
<proteinExistence type="predicted"/>
<accession>A0ACC3A8Y9</accession>
<gene>
    <name evidence="1" type="ORF">H2198_004338</name>
</gene>
<protein>
    <submittedName>
        <fullName evidence="1">Uncharacterized protein</fullName>
    </submittedName>
</protein>
<name>A0ACC3A8Y9_9EURO</name>
<dbReference type="Proteomes" id="UP001172386">
    <property type="component" value="Unassembled WGS sequence"/>
</dbReference>